<evidence type="ECO:0000313" key="3">
    <source>
        <dbReference type="Proteomes" id="UP001275932"/>
    </source>
</evidence>
<protein>
    <submittedName>
        <fullName evidence="2">Uncharacterized protein</fullName>
    </submittedName>
</protein>
<feature type="compositionally biased region" description="Basic and acidic residues" evidence="1">
    <location>
        <begin position="45"/>
        <end position="89"/>
    </location>
</feature>
<evidence type="ECO:0000256" key="1">
    <source>
        <dbReference type="SAM" id="MobiDB-lite"/>
    </source>
</evidence>
<comment type="caution">
    <text evidence="2">The sequence shown here is derived from an EMBL/GenBank/DDBJ whole genome shotgun (WGS) entry which is preliminary data.</text>
</comment>
<organism evidence="2 3">
    <name type="scientific">Intestinicryptomonas porci</name>
    <dbReference type="NCBI Taxonomy" id="2926320"/>
    <lineage>
        <taxon>Bacteria</taxon>
        <taxon>Pseudomonadati</taxon>
        <taxon>Verrucomicrobiota</taxon>
        <taxon>Opitutia</taxon>
        <taxon>Opitutales</taxon>
        <taxon>Intestinicryptomonaceae</taxon>
        <taxon>Intestinicryptomonas</taxon>
    </lineage>
</organism>
<sequence>MPEENTNQPIDLSELANLQFSTAWSPSTNYSGFEDRKPARGGFKKRGEFDAKKRDFKREKSSKFENEERKGRKFNSDKKSDKKFDRRDNKKPAKKAPFVFSMEVLFYPEDAPFAKLADVMKHLKRTYQLFDIAELVLEKPERFIILAKNLPLEDGTVKPLYCAQPANIPFEDEESAKKFALECRLNEMFEQVEVEAEAPKGSFQVVNRCSISGDLLGAPNWHKYGEYVREYHAQKFAKMPYEKFLASVETVRDEALVAQWLEQMKKRLVYKLKDSETTFETREAAMNYIAEQKSGELVKSYEQVRMHGSDIAKLPFGSRIRRNLEAAWSKQKHFPIVTANNLRGRLRRGGFTIYKRGSKGFAFVCAVKRKFLLVGDSLSDTPQKIYDFLMENQGVKASALPYLYLGLQAPQDVSKAATLAEEHKKEAEGGAVSDPVSIVENAEISAEDFAKIKEVSNDLLWLISEGYVVEYADGALQANPRLPRPKDKGAKTIASDAESIVLGVEDEPIVSPKVAEETEECDAHEESSDNSEEENKSE</sequence>
<reference evidence="2 3" key="1">
    <citation type="submission" date="2022-03" db="EMBL/GenBank/DDBJ databases">
        <title>Novel taxa within the pig intestine.</title>
        <authorList>
            <person name="Wylensek D."/>
            <person name="Bishof K."/>
            <person name="Afrizal A."/>
            <person name="Clavel T."/>
        </authorList>
    </citation>
    <scope>NUCLEOTIDE SEQUENCE [LARGE SCALE GENOMIC DNA]</scope>
    <source>
        <strain evidence="2 3">CLA-KB-P66</strain>
    </source>
</reference>
<feature type="compositionally biased region" description="Acidic residues" evidence="1">
    <location>
        <begin position="517"/>
        <end position="532"/>
    </location>
</feature>
<gene>
    <name evidence="2" type="ORF">MOX91_03685</name>
</gene>
<evidence type="ECO:0000313" key="2">
    <source>
        <dbReference type="EMBL" id="MDX8415280.1"/>
    </source>
</evidence>
<proteinExistence type="predicted"/>
<dbReference type="EMBL" id="JALBUT010000003">
    <property type="protein sequence ID" value="MDX8415280.1"/>
    <property type="molecule type" value="Genomic_DNA"/>
</dbReference>
<feature type="region of interest" description="Disordered" evidence="1">
    <location>
        <begin position="505"/>
        <end position="538"/>
    </location>
</feature>
<name>A0ABU4WFE1_9BACT</name>
<dbReference type="RefSeq" id="WP_370396728.1">
    <property type="nucleotide sequence ID" value="NZ_JALBUT010000003.1"/>
</dbReference>
<accession>A0ABU4WFE1</accession>
<keyword evidence="3" id="KW-1185">Reference proteome</keyword>
<dbReference type="Proteomes" id="UP001275932">
    <property type="component" value="Unassembled WGS sequence"/>
</dbReference>
<feature type="region of interest" description="Disordered" evidence="1">
    <location>
        <begin position="24"/>
        <end position="89"/>
    </location>
</feature>